<dbReference type="Gene3D" id="1.25.40.340">
    <property type="match status" value="1"/>
</dbReference>
<dbReference type="SMART" id="SM01121">
    <property type="entry name" value="Dak1_2"/>
    <property type="match status" value="1"/>
</dbReference>
<proteinExistence type="predicted"/>
<dbReference type="InterPro" id="IPR050270">
    <property type="entry name" value="DegV_domain_contain"/>
</dbReference>
<dbReference type="RefSeq" id="WP_092072731.1">
    <property type="nucleotide sequence ID" value="NZ_FNHB01000005.1"/>
</dbReference>
<dbReference type="EMBL" id="FNHB01000005">
    <property type="protein sequence ID" value="SDM48999.1"/>
    <property type="molecule type" value="Genomic_DNA"/>
</dbReference>
<dbReference type="STRING" id="146817.SAMN04488502_10528"/>
<evidence type="ECO:0000259" key="1">
    <source>
        <dbReference type="PROSITE" id="PS51480"/>
    </source>
</evidence>
<reference evidence="2 3" key="1">
    <citation type="submission" date="2016-10" db="EMBL/GenBank/DDBJ databases">
        <authorList>
            <person name="de Groot N.N."/>
        </authorList>
    </citation>
    <scope>NUCLEOTIDE SEQUENCE [LARGE SCALE GENOMIC DNA]</scope>
    <source>
        <strain evidence="2 3">DSM 1736</strain>
    </source>
</reference>
<organism evidence="2 3">
    <name type="scientific">Dendrosporobacter quercicolus</name>
    <dbReference type="NCBI Taxonomy" id="146817"/>
    <lineage>
        <taxon>Bacteria</taxon>
        <taxon>Bacillati</taxon>
        <taxon>Bacillota</taxon>
        <taxon>Negativicutes</taxon>
        <taxon>Selenomonadales</taxon>
        <taxon>Sporomusaceae</taxon>
        <taxon>Dendrosporobacter</taxon>
    </lineage>
</organism>
<dbReference type="Proteomes" id="UP000214880">
    <property type="component" value="Unassembled WGS sequence"/>
</dbReference>
<evidence type="ECO:0000313" key="2">
    <source>
        <dbReference type="EMBL" id="SDM48999.1"/>
    </source>
</evidence>
<dbReference type="Pfam" id="PF21645">
    <property type="entry name" value="FakA-like_M"/>
    <property type="match status" value="1"/>
</dbReference>
<name>A0A1G9TMG4_9FIRM</name>
<dbReference type="GO" id="GO:0006071">
    <property type="term" value="P:glycerol metabolic process"/>
    <property type="evidence" value="ECO:0007669"/>
    <property type="project" value="InterPro"/>
</dbReference>
<accession>A0A1G9TMG4</accession>
<sequence>MGGSKELITGGDLRRMFAGAYNAFLLEHEQINRLNVFPVPDGDTGTNMLLTLGAAARAVAEAPERGIGSLSKRAADSAIMGARGNSGVILAQIFRGIARGLAGKEQAGSAEVGKAFQYGVLCAYRAVAKPVEGTILTVAKGIAKGTRRAVREKASFNDILEQAIQAGQIELERTPELLPALKAAGVVDAGGKGLIVFLRGCMEGLGGAYTGPEAGIDQTLRVVLPAMEPLDITRPYCTEFIIKNNKIPLAEAKRLLETMGDSLVLAEGTELLKVHIHTNHPGKILESAITWGTLHNIKIDNMADQHRSTLEPGAGEKARVAVISVASGTGIAEIMRQMGAGLVITGTQTMNPAVEDFVAAIHRGLADQYIILPNNSNILLAAAQVKKLVGGKVEVVPTVNIPQGLAALVAFDPEKSLADNVELMKNRLAAVHAAAVTIAVRDCIVQAGRVAVGSYIGVINDEVTVFAATLEEVLAQLLQKMLGPEHEVISLYYGAGLTPEQAQGVLDGLTAARPEIAIELYHGGQSHYHFIISIE</sequence>
<dbReference type="Pfam" id="PF13684">
    <property type="entry name" value="FakA-like_C"/>
    <property type="match status" value="1"/>
</dbReference>
<dbReference type="InterPro" id="IPR004007">
    <property type="entry name" value="DhaL_dom"/>
</dbReference>
<dbReference type="InterPro" id="IPR033470">
    <property type="entry name" value="FakA-like_C"/>
</dbReference>
<keyword evidence="3" id="KW-1185">Reference proteome</keyword>
<dbReference type="GO" id="GO:0004371">
    <property type="term" value="F:glycerone kinase activity"/>
    <property type="evidence" value="ECO:0007669"/>
    <property type="project" value="InterPro"/>
</dbReference>
<dbReference type="PANTHER" id="PTHR33434:SF4">
    <property type="entry name" value="PHOSPHATASE PROTEIN"/>
    <property type="match status" value="1"/>
</dbReference>
<protein>
    <recommendedName>
        <fullName evidence="1">DhaL domain-containing protein</fullName>
    </recommendedName>
</protein>
<dbReference type="PANTHER" id="PTHR33434">
    <property type="entry name" value="DEGV DOMAIN-CONTAINING PROTEIN DR_1986-RELATED"/>
    <property type="match status" value="1"/>
</dbReference>
<dbReference type="SMART" id="SM01120">
    <property type="entry name" value="Dak2"/>
    <property type="match status" value="1"/>
</dbReference>
<dbReference type="InterPro" id="IPR048394">
    <property type="entry name" value="FakA-like_M"/>
</dbReference>
<dbReference type="SUPFAM" id="SSF101473">
    <property type="entry name" value="DhaL-like"/>
    <property type="match status" value="1"/>
</dbReference>
<gene>
    <name evidence="2" type="ORF">SAMN04488502_10528</name>
</gene>
<feature type="domain" description="DhaL" evidence="1">
    <location>
        <begin position="11"/>
        <end position="203"/>
    </location>
</feature>
<dbReference type="NCBIfam" id="TIGR03599">
    <property type="entry name" value="YloV"/>
    <property type="match status" value="1"/>
</dbReference>
<dbReference type="InterPro" id="IPR019986">
    <property type="entry name" value="YloV-like"/>
</dbReference>
<dbReference type="AlphaFoldDB" id="A0A1G9TMG4"/>
<dbReference type="InterPro" id="IPR036117">
    <property type="entry name" value="DhaL_dom_sf"/>
</dbReference>
<dbReference type="OrthoDB" id="9760324at2"/>
<evidence type="ECO:0000313" key="3">
    <source>
        <dbReference type="Proteomes" id="UP000214880"/>
    </source>
</evidence>
<dbReference type="Pfam" id="PF02734">
    <property type="entry name" value="Dak2"/>
    <property type="match status" value="1"/>
</dbReference>
<dbReference type="PROSITE" id="PS51480">
    <property type="entry name" value="DHAL"/>
    <property type="match status" value="1"/>
</dbReference>